<gene>
    <name evidence="3" type="ORF">ACFPFM_40685</name>
</gene>
<feature type="domain" description="NAD(P)-binding" evidence="2">
    <location>
        <begin position="6"/>
        <end position="177"/>
    </location>
</feature>
<dbReference type="SUPFAM" id="SSF51735">
    <property type="entry name" value="NAD(P)-binding Rossmann-fold domains"/>
    <property type="match status" value="1"/>
</dbReference>
<dbReference type="EMBL" id="JBHSJB010000052">
    <property type="protein sequence ID" value="MFC5060066.1"/>
    <property type="molecule type" value="Genomic_DNA"/>
</dbReference>
<dbReference type="Pfam" id="PF13460">
    <property type="entry name" value="NAD_binding_10"/>
    <property type="match status" value="1"/>
</dbReference>
<comment type="caution">
    <text evidence="3">The sequence shown here is derived from an EMBL/GenBank/DDBJ whole genome shotgun (WGS) entry which is preliminary data.</text>
</comment>
<evidence type="ECO:0000313" key="4">
    <source>
        <dbReference type="Proteomes" id="UP001595833"/>
    </source>
</evidence>
<evidence type="ECO:0000313" key="3">
    <source>
        <dbReference type="EMBL" id="MFC5060066.1"/>
    </source>
</evidence>
<accession>A0ABV9YDV6</accession>
<name>A0ABV9YDV6_9PSEU</name>
<dbReference type="Gene3D" id="3.90.25.10">
    <property type="entry name" value="UDP-galactose 4-epimerase, domain 1"/>
    <property type="match status" value="1"/>
</dbReference>
<feature type="region of interest" description="Disordered" evidence="1">
    <location>
        <begin position="26"/>
        <end position="54"/>
    </location>
</feature>
<dbReference type="InterPro" id="IPR016040">
    <property type="entry name" value="NAD(P)-bd_dom"/>
</dbReference>
<protein>
    <submittedName>
        <fullName evidence="3">NAD(P)H-binding protein</fullName>
    </submittedName>
</protein>
<dbReference type="Proteomes" id="UP001595833">
    <property type="component" value="Unassembled WGS sequence"/>
</dbReference>
<dbReference type="InterPro" id="IPR036291">
    <property type="entry name" value="NAD(P)-bd_dom_sf"/>
</dbReference>
<dbReference type="RefSeq" id="WP_344040257.1">
    <property type="nucleotide sequence ID" value="NZ_BAAAKE010000021.1"/>
</dbReference>
<dbReference type="Gene3D" id="3.40.50.720">
    <property type="entry name" value="NAD(P)-binding Rossmann-like Domain"/>
    <property type="match status" value="1"/>
</dbReference>
<proteinExistence type="predicted"/>
<dbReference type="PANTHER" id="PTHR43162:SF1">
    <property type="entry name" value="PRESTALK A DIFFERENTIATION PROTEIN A"/>
    <property type="match status" value="1"/>
</dbReference>
<sequence length="265" mass="27672">MIVISGATGTIGREVVRLLAARGTPFRALTRTPPPPRTSPPHTSTGAHVRGDHTDPASLDAAFAGASTLFLLGPGTDVMPAYDRALLDAAERAGTTRVVKLSVMPVGPVTELHRPGEERTTTFPEWTVLRPGLFASNSLQWAPLIAAGEPVPNPLGDVELGVVDPRDVAEVAVAALTGDHHGRTYTLTGPELLSAPAQAAILATVLNRPVSTADVPLHALPPALAEAVAAVRTGAGSITTTDVPEVLGRPARTYATWARDRYPRP</sequence>
<dbReference type="PANTHER" id="PTHR43162">
    <property type="match status" value="1"/>
</dbReference>
<dbReference type="InterPro" id="IPR051604">
    <property type="entry name" value="Ergot_Alk_Oxidoreductase"/>
</dbReference>
<evidence type="ECO:0000256" key="1">
    <source>
        <dbReference type="SAM" id="MobiDB-lite"/>
    </source>
</evidence>
<evidence type="ECO:0000259" key="2">
    <source>
        <dbReference type="Pfam" id="PF13460"/>
    </source>
</evidence>
<reference evidence="4" key="1">
    <citation type="journal article" date="2019" name="Int. J. Syst. Evol. Microbiol.">
        <title>The Global Catalogue of Microorganisms (GCM) 10K type strain sequencing project: providing services to taxonomists for standard genome sequencing and annotation.</title>
        <authorList>
            <consortium name="The Broad Institute Genomics Platform"/>
            <consortium name="The Broad Institute Genome Sequencing Center for Infectious Disease"/>
            <person name="Wu L."/>
            <person name="Ma J."/>
        </authorList>
    </citation>
    <scope>NUCLEOTIDE SEQUENCE [LARGE SCALE GENOMIC DNA]</scope>
    <source>
        <strain evidence="4">KCTC 12848</strain>
    </source>
</reference>
<organism evidence="3 4">
    <name type="scientific">Saccharothrix xinjiangensis</name>
    <dbReference type="NCBI Taxonomy" id="204798"/>
    <lineage>
        <taxon>Bacteria</taxon>
        <taxon>Bacillati</taxon>
        <taxon>Actinomycetota</taxon>
        <taxon>Actinomycetes</taxon>
        <taxon>Pseudonocardiales</taxon>
        <taxon>Pseudonocardiaceae</taxon>
        <taxon>Saccharothrix</taxon>
    </lineage>
</organism>
<keyword evidence="4" id="KW-1185">Reference proteome</keyword>